<keyword evidence="1" id="KW-0812">Transmembrane</keyword>
<dbReference type="EMBL" id="ML976061">
    <property type="protein sequence ID" value="KAF1940557.1"/>
    <property type="molecule type" value="Genomic_DNA"/>
</dbReference>
<keyword evidence="1" id="KW-0472">Membrane</keyword>
<sequence>MQHTVLDRSQHISIMALSWVRSPKSGGDEAGRGRLIAARILILSFLNLYAQASVTLYNWLLREDLSLETDHPVPFLPSTSWSHRI</sequence>
<dbReference type="Proteomes" id="UP000800038">
    <property type="component" value="Unassembled WGS sequence"/>
</dbReference>
<evidence type="ECO:0000256" key="1">
    <source>
        <dbReference type="SAM" id="Phobius"/>
    </source>
</evidence>
<keyword evidence="3" id="KW-1185">Reference proteome</keyword>
<dbReference type="AlphaFoldDB" id="A0A6A5SU25"/>
<reference evidence="2" key="1">
    <citation type="journal article" date="2020" name="Stud. Mycol.">
        <title>101 Dothideomycetes genomes: a test case for predicting lifestyles and emergence of pathogens.</title>
        <authorList>
            <person name="Haridas S."/>
            <person name="Albert R."/>
            <person name="Binder M."/>
            <person name="Bloem J."/>
            <person name="Labutti K."/>
            <person name="Salamov A."/>
            <person name="Andreopoulos B."/>
            <person name="Baker S."/>
            <person name="Barry K."/>
            <person name="Bills G."/>
            <person name="Bluhm B."/>
            <person name="Cannon C."/>
            <person name="Castanera R."/>
            <person name="Culley D."/>
            <person name="Daum C."/>
            <person name="Ezra D."/>
            <person name="Gonzalez J."/>
            <person name="Henrissat B."/>
            <person name="Kuo A."/>
            <person name="Liang C."/>
            <person name="Lipzen A."/>
            <person name="Lutzoni F."/>
            <person name="Magnuson J."/>
            <person name="Mondo S."/>
            <person name="Nolan M."/>
            <person name="Ohm R."/>
            <person name="Pangilinan J."/>
            <person name="Park H.-J."/>
            <person name="Ramirez L."/>
            <person name="Alfaro M."/>
            <person name="Sun H."/>
            <person name="Tritt A."/>
            <person name="Yoshinaga Y."/>
            <person name="Zwiers L.-H."/>
            <person name="Turgeon B."/>
            <person name="Goodwin S."/>
            <person name="Spatafora J."/>
            <person name="Crous P."/>
            <person name="Grigoriev I."/>
        </authorList>
    </citation>
    <scope>NUCLEOTIDE SEQUENCE</scope>
    <source>
        <strain evidence="2">CBS 161.51</strain>
    </source>
</reference>
<evidence type="ECO:0000313" key="3">
    <source>
        <dbReference type="Proteomes" id="UP000800038"/>
    </source>
</evidence>
<accession>A0A6A5SU25</accession>
<gene>
    <name evidence="2" type="ORF">EJ02DRAFT_228057</name>
</gene>
<proteinExistence type="predicted"/>
<feature type="transmembrane region" description="Helical" evidence="1">
    <location>
        <begin position="40"/>
        <end position="60"/>
    </location>
</feature>
<keyword evidence="1" id="KW-1133">Transmembrane helix</keyword>
<organism evidence="2 3">
    <name type="scientific">Clathrospora elynae</name>
    <dbReference type="NCBI Taxonomy" id="706981"/>
    <lineage>
        <taxon>Eukaryota</taxon>
        <taxon>Fungi</taxon>
        <taxon>Dikarya</taxon>
        <taxon>Ascomycota</taxon>
        <taxon>Pezizomycotina</taxon>
        <taxon>Dothideomycetes</taxon>
        <taxon>Pleosporomycetidae</taxon>
        <taxon>Pleosporales</taxon>
        <taxon>Diademaceae</taxon>
        <taxon>Clathrospora</taxon>
    </lineage>
</organism>
<name>A0A6A5SU25_9PLEO</name>
<evidence type="ECO:0000313" key="2">
    <source>
        <dbReference type="EMBL" id="KAF1940557.1"/>
    </source>
</evidence>
<protein>
    <submittedName>
        <fullName evidence="2">Uncharacterized protein</fullName>
    </submittedName>
</protein>